<feature type="transmembrane region" description="Helical" evidence="6">
    <location>
        <begin position="102"/>
        <end position="125"/>
    </location>
</feature>
<dbReference type="InterPro" id="IPR036259">
    <property type="entry name" value="MFS_trans_sf"/>
</dbReference>
<feature type="transmembrane region" description="Helical" evidence="6">
    <location>
        <begin position="195"/>
        <end position="213"/>
    </location>
</feature>
<name>A0A179IF54_CORDF</name>
<feature type="transmembrane region" description="Helical" evidence="6">
    <location>
        <begin position="299"/>
        <end position="319"/>
    </location>
</feature>
<protein>
    <recommendedName>
        <fullName evidence="7">Major facilitator superfamily (MFS) profile domain-containing protein</fullName>
    </recommendedName>
</protein>
<keyword evidence="3 6" id="KW-1133">Transmembrane helix</keyword>
<feature type="transmembrane region" description="Helical" evidence="6">
    <location>
        <begin position="405"/>
        <end position="427"/>
    </location>
</feature>
<proteinExistence type="predicted"/>
<dbReference type="FunFam" id="1.20.1250.20:FF:000318">
    <property type="entry name" value="MFS multidrug transporter, putative"/>
    <property type="match status" value="1"/>
</dbReference>
<feature type="region of interest" description="Disordered" evidence="5">
    <location>
        <begin position="1"/>
        <end position="20"/>
    </location>
</feature>
<feature type="transmembrane region" description="Helical" evidence="6">
    <location>
        <begin position="160"/>
        <end position="183"/>
    </location>
</feature>
<dbReference type="InterPro" id="IPR011701">
    <property type="entry name" value="MFS"/>
</dbReference>
<sequence>MADNTSQDITKSEEAHGTETQLKEFGSSAGVLSAAHSKFLLDRYGTVDLEPLPDPTPADPLNWPQSKKIINFALVAFHSCICSFTASSVIPAFKDISERLGVTIQAASYMTSLQIAVLGVAPLLWHPLAKRYGRLPIYVLCMLGSIASNVGSARSGTYGALAACRALGAFFISPAAALGSGTVQEMFFAQERARYIGVWTLMFTIGVPLAPFLLGFAVERAGYEWIFWALAVTNVVQFILYVAVGSETRYIRGRSDEPSPMRRRLALRRIDPTPFSMVEFVHPFVYAVRWRVSIPAASYAMSFLFCNVVTTVEIPQLFAEKFHFGAQTLGLQFLALMIGSLFGAGVGSAASTFWMARGINQSDGQRHRPERRLWLSYIGYAWAICGIVVFLVMSAQLRVYNVSPVVGAGIAAAGNQVVTTVLVNYAIDCYPSDAASVGVLLTFVRQIWGFIGPFWFPQMFTATGAGSAGVAVALLVGVCVLPTILVHLAGGKREMRSRDDGA</sequence>
<feature type="transmembrane region" description="Helical" evidence="6">
    <location>
        <begin position="468"/>
        <end position="489"/>
    </location>
</feature>
<evidence type="ECO:0000313" key="9">
    <source>
        <dbReference type="Proteomes" id="UP000243081"/>
    </source>
</evidence>
<dbReference type="Gene3D" id="1.20.1250.20">
    <property type="entry name" value="MFS general substrate transporter like domains"/>
    <property type="match status" value="1"/>
</dbReference>
<evidence type="ECO:0000259" key="7">
    <source>
        <dbReference type="PROSITE" id="PS50850"/>
    </source>
</evidence>
<comment type="subcellular location">
    <subcellularLocation>
        <location evidence="1">Membrane</location>
        <topology evidence="1">Multi-pass membrane protein</topology>
    </subcellularLocation>
</comment>
<gene>
    <name evidence="8" type="ORF">LLEC1_01650</name>
</gene>
<dbReference type="Pfam" id="PF07690">
    <property type="entry name" value="MFS_1"/>
    <property type="match status" value="1"/>
</dbReference>
<reference evidence="8 9" key="1">
    <citation type="submission" date="2016-03" db="EMBL/GenBank/DDBJ databases">
        <title>Fine-scale spatial genetic structure of a fungal parasite of coffee scale insects.</title>
        <authorList>
            <person name="Jackson D."/>
            <person name="Zemenick K.A."/>
            <person name="Malloure B."/>
            <person name="Quandt C.A."/>
            <person name="James T.Y."/>
        </authorList>
    </citation>
    <scope>NUCLEOTIDE SEQUENCE [LARGE SCALE GENOMIC DNA]</scope>
    <source>
        <strain evidence="8 9">UM487</strain>
    </source>
</reference>
<dbReference type="PANTHER" id="PTHR23502">
    <property type="entry name" value="MAJOR FACILITATOR SUPERFAMILY"/>
    <property type="match status" value="1"/>
</dbReference>
<feature type="transmembrane region" description="Helical" evidence="6">
    <location>
        <begin position="434"/>
        <end position="456"/>
    </location>
</feature>
<dbReference type="OrthoDB" id="2585655at2759"/>
<feature type="transmembrane region" description="Helical" evidence="6">
    <location>
        <begin position="137"/>
        <end position="154"/>
    </location>
</feature>
<dbReference type="EMBL" id="LUKN01001773">
    <property type="protein sequence ID" value="OAR00261.1"/>
    <property type="molecule type" value="Genomic_DNA"/>
</dbReference>
<evidence type="ECO:0000256" key="2">
    <source>
        <dbReference type="ARBA" id="ARBA00022692"/>
    </source>
</evidence>
<feature type="transmembrane region" description="Helical" evidence="6">
    <location>
        <begin position="225"/>
        <end position="244"/>
    </location>
</feature>
<dbReference type="InterPro" id="IPR020846">
    <property type="entry name" value="MFS_dom"/>
</dbReference>
<dbReference type="Proteomes" id="UP000243081">
    <property type="component" value="Unassembled WGS sequence"/>
</dbReference>
<dbReference type="OMA" id="AGYVWIY"/>
<comment type="caution">
    <text evidence="8">The sequence shown here is derived from an EMBL/GenBank/DDBJ whole genome shotgun (WGS) entry which is preliminary data.</text>
</comment>
<dbReference type="SUPFAM" id="SSF103473">
    <property type="entry name" value="MFS general substrate transporter"/>
    <property type="match status" value="1"/>
</dbReference>
<feature type="transmembrane region" description="Helical" evidence="6">
    <location>
        <begin position="69"/>
        <end position="90"/>
    </location>
</feature>
<keyword evidence="2 6" id="KW-0812">Transmembrane</keyword>
<evidence type="ECO:0000256" key="1">
    <source>
        <dbReference type="ARBA" id="ARBA00004141"/>
    </source>
</evidence>
<accession>A0A179IF54</accession>
<dbReference type="PANTHER" id="PTHR23502:SF2">
    <property type="entry name" value="TRANSPORTER, PUTATIVE (AFU_ORTHOLOGUE AFUA_2G08910)-RELATED"/>
    <property type="match status" value="1"/>
</dbReference>
<keyword evidence="9" id="KW-1185">Reference proteome</keyword>
<organism evidence="8 9">
    <name type="scientific">Cordyceps confragosa</name>
    <name type="common">Lecanicillium lecanii</name>
    <dbReference type="NCBI Taxonomy" id="2714763"/>
    <lineage>
        <taxon>Eukaryota</taxon>
        <taxon>Fungi</taxon>
        <taxon>Dikarya</taxon>
        <taxon>Ascomycota</taxon>
        <taxon>Pezizomycotina</taxon>
        <taxon>Sordariomycetes</taxon>
        <taxon>Hypocreomycetidae</taxon>
        <taxon>Hypocreales</taxon>
        <taxon>Cordycipitaceae</taxon>
        <taxon>Akanthomyces</taxon>
    </lineage>
</organism>
<evidence type="ECO:0000256" key="6">
    <source>
        <dbReference type="SAM" id="Phobius"/>
    </source>
</evidence>
<evidence type="ECO:0000256" key="5">
    <source>
        <dbReference type="SAM" id="MobiDB-lite"/>
    </source>
</evidence>
<dbReference type="GO" id="GO:0022857">
    <property type="term" value="F:transmembrane transporter activity"/>
    <property type="evidence" value="ECO:0007669"/>
    <property type="project" value="InterPro"/>
</dbReference>
<dbReference type="AlphaFoldDB" id="A0A179IF54"/>
<dbReference type="PROSITE" id="PS50850">
    <property type="entry name" value="MFS"/>
    <property type="match status" value="1"/>
</dbReference>
<dbReference type="GO" id="GO:0005886">
    <property type="term" value="C:plasma membrane"/>
    <property type="evidence" value="ECO:0007669"/>
    <property type="project" value="TreeGrafter"/>
</dbReference>
<evidence type="ECO:0000313" key="8">
    <source>
        <dbReference type="EMBL" id="OAR00261.1"/>
    </source>
</evidence>
<keyword evidence="4 6" id="KW-0472">Membrane</keyword>
<feature type="transmembrane region" description="Helical" evidence="6">
    <location>
        <begin position="374"/>
        <end position="393"/>
    </location>
</feature>
<evidence type="ECO:0000256" key="3">
    <source>
        <dbReference type="ARBA" id="ARBA00022989"/>
    </source>
</evidence>
<feature type="domain" description="Major facilitator superfamily (MFS) profile" evidence="7">
    <location>
        <begin position="71"/>
        <end position="494"/>
    </location>
</feature>
<feature type="transmembrane region" description="Helical" evidence="6">
    <location>
        <begin position="331"/>
        <end position="354"/>
    </location>
</feature>
<evidence type="ECO:0000256" key="4">
    <source>
        <dbReference type="ARBA" id="ARBA00023136"/>
    </source>
</evidence>